<gene>
    <name evidence="1" type="ORF">MarbSA_12560</name>
</gene>
<proteinExistence type="predicted"/>
<accession>A0ACA8R3N5</accession>
<name>A0ACA8R3N5_METAZ</name>
<dbReference type="EMBL" id="AP019779">
    <property type="protein sequence ID" value="BBL62216.1"/>
    <property type="molecule type" value="Genomic_DNA"/>
</dbReference>
<keyword evidence="2" id="KW-1185">Reference proteome</keyword>
<evidence type="ECO:0000313" key="2">
    <source>
        <dbReference type="Proteomes" id="UP000825015"/>
    </source>
</evidence>
<dbReference type="Proteomes" id="UP000825015">
    <property type="component" value="Chromosome"/>
</dbReference>
<evidence type="ECO:0000313" key="1">
    <source>
        <dbReference type="EMBL" id="BBL62216.1"/>
    </source>
</evidence>
<protein>
    <submittedName>
        <fullName evidence="1">Uncharacterized protein</fullName>
    </submittedName>
</protein>
<organism evidence="1 2">
    <name type="scientific">Methanobrevibacter arboriphilus</name>
    <dbReference type="NCBI Taxonomy" id="39441"/>
    <lineage>
        <taxon>Archaea</taxon>
        <taxon>Methanobacteriati</taxon>
        <taxon>Methanobacteriota</taxon>
        <taxon>Methanomada group</taxon>
        <taxon>Methanobacteria</taxon>
        <taxon>Methanobacteriales</taxon>
        <taxon>Methanobacteriaceae</taxon>
        <taxon>Methanobrevibacter</taxon>
    </lineage>
</organism>
<reference evidence="1" key="1">
    <citation type="submission" date="2019-06" db="EMBL/GenBank/DDBJ databases">
        <title>Complete genome sequence of Methanobrevibacter arboriphilus strain SA.</title>
        <authorList>
            <person name="Asakawa S."/>
        </authorList>
    </citation>
    <scope>NUCLEOTIDE SEQUENCE</scope>
    <source>
        <strain evidence="1">SA</strain>
    </source>
</reference>
<sequence length="589" mass="69770">MHFIIISINDGSGIDNEIINDSYLSSNTAPSLIANNYVKINISNFIIYSYLYDQIIEEKEDYSFYFDENKLLLSNGFFTVNNEIKIDIQDVFHELNQESNFWGDYQLVNIDKNGNGFLKTPDFGLRQLFYYEDENFSVLSTEIKLIVDGIYNIQKQTFSENFDVDFIFDSIYNEWGNRKFPRHTIFKNIKRILPHDNIFFKEGKILIKKKSTIEIPKNFLNKFNHRQTGFYDKYYENLFNSVENSLKFLSPNISKIRLGLTGGFDSRITLSVLFKICNKQNISLECFTIGNNNHPDVFIAKMIVDKLNIDYSFNDTVESKSPLPQKISEYMATFYSSQGDWNSNNYKPFNRLIHDSKLFYCTGKDAYKKKNMNLIYSGNRWGSRRFLAGFNFFFPLFYTEKEAYLALLYNDTQSGYKEFVYEILKRAEPKLLEIPFVGDKLPQIDVEPYSTIYESKFHEMVPFFWDYDYVREKLKVPLQKYLNKKLGFKGKIILKLIGLNYLDFFLNPNIYKIVRKYRNNKISFKNTIKILKNEKERNLYSKKKELIEIVKYDKKKPIKTKMIILMDYASVADFNSFVEIEEYIDNKIS</sequence>